<feature type="domain" description="WDR90 4th beta-propeller" evidence="8">
    <location>
        <begin position="514"/>
        <end position="627"/>
    </location>
</feature>
<keyword evidence="4" id="KW-0539">Nucleus</keyword>
<protein>
    <recommendedName>
        <fullName evidence="8">WDR90 4th beta-propeller domain-containing protein</fullName>
    </recommendedName>
</protein>
<dbReference type="InterPro" id="IPR001680">
    <property type="entry name" value="WD40_rpt"/>
</dbReference>
<comment type="similarity">
    <text evidence="5">Belongs to the WD repeat EBI family.</text>
</comment>
<dbReference type="Proteomes" id="UP000789390">
    <property type="component" value="Unassembled WGS sequence"/>
</dbReference>
<reference evidence="9" key="1">
    <citation type="submission" date="2021-11" db="EMBL/GenBank/DDBJ databases">
        <authorList>
            <person name="Schell T."/>
        </authorList>
    </citation>
    <scope>NUCLEOTIDE SEQUENCE</scope>
    <source>
        <strain evidence="9">M5</strain>
    </source>
</reference>
<dbReference type="PANTHER" id="PTHR22846">
    <property type="entry name" value="WD40 REPEAT PROTEIN"/>
    <property type="match status" value="1"/>
</dbReference>
<comment type="caution">
    <text evidence="9">The sequence shown here is derived from an EMBL/GenBank/DDBJ whole genome shotgun (WGS) entry which is preliminary data.</text>
</comment>
<evidence type="ECO:0000259" key="8">
    <source>
        <dbReference type="Pfam" id="PF23342"/>
    </source>
</evidence>
<organism evidence="9 10">
    <name type="scientific">Daphnia galeata</name>
    <dbReference type="NCBI Taxonomy" id="27404"/>
    <lineage>
        <taxon>Eukaryota</taxon>
        <taxon>Metazoa</taxon>
        <taxon>Ecdysozoa</taxon>
        <taxon>Arthropoda</taxon>
        <taxon>Crustacea</taxon>
        <taxon>Branchiopoda</taxon>
        <taxon>Diplostraca</taxon>
        <taxon>Cladocera</taxon>
        <taxon>Anomopoda</taxon>
        <taxon>Daphniidae</taxon>
        <taxon>Daphnia</taxon>
    </lineage>
</organism>
<accession>A0A8J2RWL0</accession>
<proteinExistence type="inferred from homology"/>
<evidence type="ECO:0000256" key="1">
    <source>
        <dbReference type="ARBA" id="ARBA00004123"/>
    </source>
</evidence>
<dbReference type="PROSITE" id="PS50082">
    <property type="entry name" value="WD_REPEATS_2"/>
    <property type="match status" value="2"/>
</dbReference>
<dbReference type="GO" id="GO:0006357">
    <property type="term" value="P:regulation of transcription by RNA polymerase II"/>
    <property type="evidence" value="ECO:0007669"/>
    <property type="project" value="TreeGrafter"/>
</dbReference>
<feature type="coiled-coil region" evidence="7">
    <location>
        <begin position="178"/>
        <end position="251"/>
    </location>
</feature>
<comment type="subcellular location">
    <subcellularLocation>
        <location evidence="1">Nucleus</location>
    </subcellularLocation>
</comment>
<keyword evidence="2 6" id="KW-0853">WD repeat</keyword>
<feature type="repeat" description="WD" evidence="6">
    <location>
        <begin position="517"/>
        <end position="543"/>
    </location>
</feature>
<dbReference type="PANTHER" id="PTHR22846:SF2">
    <property type="entry name" value="F-BOX-LIKE_WD REPEAT-CONTAINING PROTEIN EBI"/>
    <property type="match status" value="1"/>
</dbReference>
<dbReference type="OrthoDB" id="10263272at2759"/>
<dbReference type="SMART" id="SM00320">
    <property type="entry name" value="WD40"/>
    <property type="match status" value="6"/>
</dbReference>
<evidence type="ECO:0000256" key="3">
    <source>
        <dbReference type="ARBA" id="ARBA00022737"/>
    </source>
</evidence>
<sequence length="688" mass="78142">MPCGLWHVRHVVRQQDIANISSEDILTKFYWLENLLRQIFNMSESHSDDGPQLKKIKFENNIDVNRNSPHQLIVEVTGATSHEELSDHDKNSDNDKSVIMISLEEKLLECERTIHLLTQELHKQKENSIQDQTMFIKTLSDLQTFNSGKQHYLEATITGLQKELQTEKLRTSKQTQSIQTLTIANNSATNRADSLQRKLLDAETELNLGKKLSEKDQQDLVLKLKEKDNQITELKLQLEAVSSSNLQLQQESDCIKADLLQTKSQLEQTLQDNHLLRNKYEPPIVELSDSDTEGTRDQRMPLLHVSHQFKENVKKVEYSCDVCCFHPILPVLAFTHNCDAQIVKFLTAKCVSTPFSEWKDSKEVFLIKKPEFRISPLKITVLTWNVDGTKIAAGTQNGCVSVWSYPSGKIIFETQHLSGLTGIDWNPFNPCALASRDSIHICDKQKIVLWDSSTIARQITLELNKICSVKWMAKNVIAIGLDNGTIRIYEIDQNQSTVRVIKEFKHDKAIGAMHSLNETFLASCSMDNSIKIWSMQSNQFVFDYSQLNCNCNCIAWRPIANPSNHLLTILPESSTVVGGLIDGSIIIWNLFGKNEIKMLKQHSSSVNSISFSPDGKLLASSDVINQVILWSTETWVPIFVESQLNRSKRQNMTVQFSWLLVKSTKEGNAYKLAYKTLGKEIHLSSGAQ</sequence>
<dbReference type="InterPro" id="IPR015943">
    <property type="entry name" value="WD40/YVTN_repeat-like_dom_sf"/>
</dbReference>
<feature type="coiled-coil region" evidence="7">
    <location>
        <begin position="100"/>
        <end position="127"/>
    </location>
</feature>
<evidence type="ECO:0000256" key="4">
    <source>
        <dbReference type="ARBA" id="ARBA00023242"/>
    </source>
</evidence>
<dbReference type="Pfam" id="PF23342">
    <property type="entry name" value="WDR90_beta-prop_4th"/>
    <property type="match status" value="1"/>
</dbReference>
<dbReference type="PROSITE" id="PS50294">
    <property type="entry name" value="WD_REPEATS_REGION"/>
    <property type="match status" value="1"/>
</dbReference>
<dbReference type="GO" id="GO:0000118">
    <property type="term" value="C:histone deacetylase complex"/>
    <property type="evidence" value="ECO:0007669"/>
    <property type="project" value="TreeGrafter"/>
</dbReference>
<dbReference type="AlphaFoldDB" id="A0A8J2RWL0"/>
<dbReference type="EMBL" id="CAKKLH010000308">
    <property type="protein sequence ID" value="CAH0110879.1"/>
    <property type="molecule type" value="Genomic_DNA"/>
</dbReference>
<evidence type="ECO:0000256" key="5">
    <source>
        <dbReference type="ARBA" id="ARBA00025741"/>
    </source>
</evidence>
<dbReference type="Gene3D" id="2.130.10.10">
    <property type="entry name" value="YVTN repeat-like/Quinoprotein amine dehydrogenase"/>
    <property type="match status" value="1"/>
</dbReference>
<evidence type="ECO:0000256" key="7">
    <source>
        <dbReference type="SAM" id="Coils"/>
    </source>
</evidence>
<keyword evidence="10" id="KW-1185">Reference proteome</keyword>
<dbReference type="InterPro" id="IPR045183">
    <property type="entry name" value="Ebi-like"/>
</dbReference>
<keyword evidence="3" id="KW-0677">Repeat</keyword>
<evidence type="ECO:0000313" key="10">
    <source>
        <dbReference type="Proteomes" id="UP000789390"/>
    </source>
</evidence>
<dbReference type="GO" id="GO:0003714">
    <property type="term" value="F:transcription corepressor activity"/>
    <property type="evidence" value="ECO:0007669"/>
    <property type="project" value="InterPro"/>
</dbReference>
<dbReference type="InterPro" id="IPR055440">
    <property type="entry name" value="Beta-prop_WDR90_4th"/>
</dbReference>
<evidence type="ECO:0000256" key="2">
    <source>
        <dbReference type="ARBA" id="ARBA00022574"/>
    </source>
</evidence>
<keyword evidence="7" id="KW-0175">Coiled coil</keyword>
<feature type="repeat" description="WD" evidence="6">
    <location>
        <begin position="599"/>
        <end position="634"/>
    </location>
</feature>
<evidence type="ECO:0000256" key="6">
    <source>
        <dbReference type="PROSITE-ProRule" id="PRU00221"/>
    </source>
</evidence>
<dbReference type="SUPFAM" id="SSF50978">
    <property type="entry name" value="WD40 repeat-like"/>
    <property type="match status" value="1"/>
</dbReference>
<evidence type="ECO:0000313" key="9">
    <source>
        <dbReference type="EMBL" id="CAH0110879.1"/>
    </source>
</evidence>
<dbReference type="InterPro" id="IPR036322">
    <property type="entry name" value="WD40_repeat_dom_sf"/>
</dbReference>
<name>A0A8J2RWL0_9CRUS</name>
<gene>
    <name evidence="9" type="ORF">DGAL_LOCUS14486</name>
</gene>